<keyword evidence="3" id="KW-1185">Reference proteome</keyword>
<protein>
    <submittedName>
        <fullName evidence="2">Uncharacterized protein</fullName>
    </submittedName>
</protein>
<dbReference type="EMBL" id="PHHF01000080">
    <property type="protein sequence ID" value="PTD16733.1"/>
    <property type="molecule type" value="Genomic_DNA"/>
</dbReference>
<evidence type="ECO:0000256" key="1">
    <source>
        <dbReference type="SAM" id="MobiDB-lite"/>
    </source>
</evidence>
<dbReference type="Proteomes" id="UP000241206">
    <property type="component" value="Unassembled WGS sequence"/>
</dbReference>
<organism evidence="2 3">
    <name type="scientific">Edaphosphingomonas fennica</name>
    <dbReference type="NCBI Taxonomy" id="114404"/>
    <lineage>
        <taxon>Bacteria</taxon>
        <taxon>Pseudomonadati</taxon>
        <taxon>Pseudomonadota</taxon>
        <taxon>Alphaproteobacteria</taxon>
        <taxon>Sphingomonadales</taxon>
        <taxon>Rhizorhabdaceae</taxon>
        <taxon>Edaphosphingomonas</taxon>
    </lineage>
</organism>
<feature type="region of interest" description="Disordered" evidence="1">
    <location>
        <begin position="1"/>
        <end position="24"/>
    </location>
</feature>
<gene>
    <name evidence="2" type="ORF">CV103_20135</name>
</gene>
<reference evidence="2 3" key="1">
    <citation type="submission" date="2017-11" db="EMBL/GenBank/DDBJ databases">
        <title>Sphingomonas oleivorans sp. nov., isolated from oil-contaminated soil.</title>
        <authorList>
            <person name="Wang L."/>
            <person name="Chen L."/>
        </authorList>
    </citation>
    <scope>NUCLEOTIDE SEQUENCE [LARGE SCALE GENOMIC DNA]</scope>
    <source>
        <strain evidence="2 3">K101</strain>
    </source>
</reference>
<sequence length="74" mass="7941">MPPRLGRLLVPRGAGGGRPYVPSPRKAIARRRRGLAAPGPAAASAPRRHFMTTLEYPIEPCPAAMDRPATDRGE</sequence>
<dbReference type="AlphaFoldDB" id="A0A2T4HLQ2"/>
<accession>A0A2T4HLQ2</accession>
<comment type="caution">
    <text evidence="2">The sequence shown here is derived from an EMBL/GenBank/DDBJ whole genome shotgun (WGS) entry which is preliminary data.</text>
</comment>
<evidence type="ECO:0000313" key="3">
    <source>
        <dbReference type="Proteomes" id="UP000241206"/>
    </source>
</evidence>
<proteinExistence type="predicted"/>
<evidence type="ECO:0000313" key="2">
    <source>
        <dbReference type="EMBL" id="PTD16733.1"/>
    </source>
</evidence>
<name>A0A2T4HLQ2_9SPHN</name>